<dbReference type="SUPFAM" id="SSF51197">
    <property type="entry name" value="Clavaminate synthase-like"/>
    <property type="match status" value="1"/>
</dbReference>
<reference evidence="2" key="1">
    <citation type="journal article" date="2020" name="Fungal Divers.">
        <title>Resolving the Mortierellaceae phylogeny through synthesis of multi-gene phylogenetics and phylogenomics.</title>
        <authorList>
            <person name="Vandepol N."/>
            <person name="Liber J."/>
            <person name="Desiro A."/>
            <person name="Na H."/>
            <person name="Kennedy M."/>
            <person name="Barry K."/>
            <person name="Grigoriev I.V."/>
            <person name="Miller A.N."/>
            <person name="O'Donnell K."/>
            <person name="Stajich J.E."/>
            <person name="Bonito G."/>
        </authorList>
    </citation>
    <scope>NUCLEOTIDE SEQUENCE</scope>
    <source>
        <strain evidence="2">KOD948</strain>
    </source>
</reference>
<dbReference type="Proteomes" id="UP000726737">
    <property type="component" value="Unassembled WGS sequence"/>
</dbReference>
<dbReference type="PANTHER" id="PTHR12480">
    <property type="entry name" value="ARGININE DEMETHYLASE AND LYSYL-HYDROXYLASE JMJD"/>
    <property type="match status" value="1"/>
</dbReference>
<dbReference type="GO" id="GO:0005737">
    <property type="term" value="C:cytoplasm"/>
    <property type="evidence" value="ECO:0007669"/>
    <property type="project" value="TreeGrafter"/>
</dbReference>
<dbReference type="EMBL" id="JAAAJA010000698">
    <property type="protein sequence ID" value="KAG0250330.1"/>
    <property type="molecule type" value="Genomic_DNA"/>
</dbReference>
<gene>
    <name evidence="2" type="ORF">BG011_008421</name>
</gene>
<dbReference type="InterPro" id="IPR003347">
    <property type="entry name" value="JmjC_dom"/>
</dbReference>
<dbReference type="SMART" id="SM00558">
    <property type="entry name" value="JmjC"/>
    <property type="match status" value="1"/>
</dbReference>
<evidence type="ECO:0000259" key="1">
    <source>
        <dbReference type="PROSITE" id="PS51184"/>
    </source>
</evidence>
<name>A0A9P6PR26_9FUNG</name>
<keyword evidence="3" id="KW-1185">Reference proteome</keyword>
<evidence type="ECO:0000313" key="3">
    <source>
        <dbReference type="Proteomes" id="UP000726737"/>
    </source>
</evidence>
<proteinExistence type="predicted"/>
<organism evidence="2 3">
    <name type="scientific">Mortierella polycephala</name>
    <dbReference type="NCBI Taxonomy" id="41804"/>
    <lineage>
        <taxon>Eukaryota</taxon>
        <taxon>Fungi</taxon>
        <taxon>Fungi incertae sedis</taxon>
        <taxon>Mucoromycota</taxon>
        <taxon>Mortierellomycotina</taxon>
        <taxon>Mortierellomycetes</taxon>
        <taxon>Mortierellales</taxon>
        <taxon>Mortierellaceae</taxon>
        <taxon>Mortierella</taxon>
    </lineage>
</organism>
<dbReference type="OrthoDB" id="298344at2759"/>
<dbReference type="PROSITE" id="PS51184">
    <property type="entry name" value="JMJC"/>
    <property type="match status" value="1"/>
</dbReference>
<accession>A0A9P6PR26</accession>
<sequence length="242" mass="28038">MSSRKLEVLFQDVVVEQGMPLIIENWHKRPKWIRDLFTFSFLKENHGDDVITCKDLRDGTDTNLQFKDYISGVHGFRHDKSRIQPPSNQLLYAKDVSCPEYWHDHLMNDIIPPFLAYRRAHDLNSYSLDSAAENLMVYIGQHGTWTPAHFDHCGTVGHNIMTWADKDSYSIWFIVATKDRTKVESLLQSLGRTMEFENYFLSVEDFAKADFPVYVAQQRPGDLVLIPSLGYHQVANMVPLRS</sequence>
<protein>
    <recommendedName>
        <fullName evidence="1">JmjC domain-containing protein</fullName>
    </recommendedName>
</protein>
<dbReference type="InterPro" id="IPR050910">
    <property type="entry name" value="JMJD6_ArgDemeth/LysHydrox"/>
</dbReference>
<dbReference type="PANTHER" id="PTHR12480:SF35">
    <property type="entry name" value="TRANSCRIPTION FACTOR JUMONJI, JMJC DOMAIN-CONTAINING PROTEIN"/>
    <property type="match status" value="1"/>
</dbReference>
<dbReference type="Gene3D" id="2.60.120.650">
    <property type="entry name" value="Cupin"/>
    <property type="match status" value="1"/>
</dbReference>
<comment type="caution">
    <text evidence="2">The sequence shown here is derived from an EMBL/GenBank/DDBJ whole genome shotgun (WGS) entry which is preliminary data.</text>
</comment>
<dbReference type="AlphaFoldDB" id="A0A9P6PR26"/>
<evidence type="ECO:0000313" key="2">
    <source>
        <dbReference type="EMBL" id="KAG0250330.1"/>
    </source>
</evidence>
<dbReference type="Pfam" id="PF02373">
    <property type="entry name" value="JmjC"/>
    <property type="match status" value="1"/>
</dbReference>
<feature type="domain" description="JmjC" evidence="1">
    <location>
        <begin position="100"/>
        <end position="242"/>
    </location>
</feature>